<dbReference type="AlphaFoldDB" id="A0A1G2G0D5"/>
<gene>
    <name evidence="2" type="ORF">A2719_05640</name>
</gene>
<accession>A0A1G2G0D5</accession>
<protein>
    <submittedName>
        <fullName evidence="2">Uncharacterized protein</fullName>
    </submittedName>
</protein>
<reference evidence="2 3" key="1">
    <citation type="journal article" date="2016" name="Nat. Commun.">
        <title>Thousands of microbial genomes shed light on interconnected biogeochemical processes in an aquifer system.</title>
        <authorList>
            <person name="Anantharaman K."/>
            <person name="Brown C.T."/>
            <person name="Hug L.A."/>
            <person name="Sharon I."/>
            <person name="Castelle C.J."/>
            <person name="Probst A.J."/>
            <person name="Thomas B.C."/>
            <person name="Singh A."/>
            <person name="Wilkins M.J."/>
            <person name="Karaoz U."/>
            <person name="Brodie E.L."/>
            <person name="Williams K.H."/>
            <person name="Hubbard S.S."/>
            <person name="Banfield J.F."/>
        </authorList>
    </citation>
    <scope>NUCLEOTIDE SEQUENCE [LARGE SCALE GENOMIC DNA]</scope>
</reference>
<evidence type="ECO:0000313" key="2">
    <source>
        <dbReference type="EMBL" id="OGZ43452.1"/>
    </source>
</evidence>
<comment type="caution">
    <text evidence="2">The sequence shown here is derived from an EMBL/GenBank/DDBJ whole genome shotgun (WGS) entry which is preliminary data.</text>
</comment>
<sequence>MNIWRAGHHRKILFSLEEKEIRRAQNEKSKEYFSVVVRVERATAGLASLVGVLLKECSNFVQKTPPMICTPKSGHGDTESKRVFHAPRGSKSIET</sequence>
<dbReference type="EMBL" id="MHNK01000015">
    <property type="protein sequence ID" value="OGZ43452.1"/>
    <property type="molecule type" value="Genomic_DNA"/>
</dbReference>
<dbReference type="Proteomes" id="UP000177480">
    <property type="component" value="Unassembled WGS sequence"/>
</dbReference>
<evidence type="ECO:0000313" key="3">
    <source>
        <dbReference type="Proteomes" id="UP000177480"/>
    </source>
</evidence>
<name>A0A1G2G0D5_9BACT</name>
<dbReference type="STRING" id="1802114.A2719_05640"/>
<feature type="region of interest" description="Disordered" evidence="1">
    <location>
        <begin position="69"/>
        <end position="95"/>
    </location>
</feature>
<evidence type="ECO:0000256" key="1">
    <source>
        <dbReference type="SAM" id="MobiDB-lite"/>
    </source>
</evidence>
<organism evidence="2 3">
    <name type="scientific">Candidatus Ryanbacteria bacterium RIFCSPHIGHO2_01_FULL_45_22</name>
    <dbReference type="NCBI Taxonomy" id="1802114"/>
    <lineage>
        <taxon>Bacteria</taxon>
        <taxon>Candidatus Ryaniibacteriota</taxon>
    </lineage>
</organism>
<proteinExistence type="predicted"/>